<keyword evidence="1" id="KW-0812">Transmembrane</keyword>
<dbReference type="GO" id="GO:0009847">
    <property type="term" value="P:spore germination"/>
    <property type="evidence" value="ECO:0007669"/>
    <property type="project" value="InterPro"/>
</dbReference>
<feature type="transmembrane region" description="Helical" evidence="1">
    <location>
        <begin position="37"/>
        <end position="61"/>
    </location>
</feature>
<name>A0A147KB45_9BACI</name>
<keyword evidence="3" id="KW-1185">Reference proteome</keyword>
<evidence type="ECO:0000313" key="2">
    <source>
        <dbReference type="EMBL" id="KUP08112.1"/>
    </source>
</evidence>
<dbReference type="PATRIC" id="fig|1150625.3.peg.707"/>
<comment type="caution">
    <text evidence="2">The sequence shown here is derived from an EMBL/GenBank/DDBJ whole genome shotgun (WGS) entry which is preliminary data.</text>
</comment>
<dbReference type="EMBL" id="LDYG01000017">
    <property type="protein sequence ID" value="KUP08112.1"/>
    <property type="molecule type" value="Genomic_DNA"/>
</dbReference>
<protein>
    <submittedName>
        <fullName evidence="2">Uncharacterized protein</fullName>
    </submittedName>
</protein>
<dbReference type="AlphaFoldDB" id="A0A147KB45"/>
<keyword evidence="1" id="KW-0472">Membrane</keyword>
<feature type="transmembrane region" description="Helical" evidence="1">
    <location>
        <begin position="102"/>
        <end position="121"/>
    </location>
</feature>
<dbReference type="GO" id="GO:0016020">
    <property type="term" value="C:membrane"/>
    <property type="evidence" value="ECO:0007669"/>
    <property type="project" value="InterPro"/>
</dbReference>
<organism evidence="2 3">
    <name type="scientific">Bacillus coahuilensis p1.1.43</name>
    <dbReference type="NCBI Taxonomy" id="1150625"/>
    <lineage>
        <taxon>Bacteria</taxon>
        <taxon>Bacillati</taxon>
        <taxon>Bacillota</taxon>
        <taxon>Bacilli</taxon>
        <taxon>Bacillales</taxon>
        <taxon>Bacillaceae</taxon>
        <taxon>Bacillus</taxon>
    </lineage>
</organism>
<proteinExistence type="predicted"/>
<reference evidence="2 3" key="1">
    <citation type="journal article" date="2016" name="Front. Microbiol.">
        <title>Microevolution Analysis of Bacillus coahuilensis Unveils Differences in Phosphorus Acquisition Strategies and Their Regulation.</title>
        <authorList>
            <person name="Gomez-Lunar Z."/>
            <person name="Hernandez-Gonzalez I."/>
            <person name="Rodriguez-Torres M.D."/>
            <person name="Souza V."/>
            <person name="Olmedo-Alvarez G."/>
        </authorList>
    </citation>
    <scope>NUCLEOTIDE SEQUENCE [LARGE SCALE GENOMIC DNA]</scope>
    <source>
        <strain evidence="3">p1.1.43</strain>
    </source>
</reference>
<evidence type="ECO:0000313" key="3">
    <source>
        <dbReference type="Proteomes" id="UP000074108"/>
    </source>
</evidence>
<feature type="transmembrane region" description="Helical" evidence="1">
    <location>
        <begin position="73"/>
        <end position="96"/>
    </location>
</feature>
<dbReference type="Pfam" id="PF03845">
    <property type="entry name" value="Spore_permease"/>
    <property type="match status" value="1"/>
</dbReference>
<accession>A0A147KB45</accession>
<dbReference type="Proteomes" id="UP000074108">
    <property type="component" value="Unassembled WGS sequence"/>
</dbReference>
<dbReference type="STRING" id="1150625.Q75_03380"/>
<keyword evidence="1" id="KW-1133">Transmembrane helix</keyword>
<evidence type="ECO:0000256" key="1">
    <source>
        <dbReference type="SAM" id="Phobius"/>
    </source>
</evidence>
<gene>
    <name evidence="2" type="ORF">Q75_03380</name>
</gene>
<dbReference type="InterPro" id="IPR004761">
    <property type="entry name" value="Spore_GerAB"/>
</dbReference>
<sequence length="127" mass="14942">MYLLLFDYPSAQNITYPFHEAIRNISLGYYLDNLETLFLPFWLIGTFIKIMVFLYLLAYIFSKIVKIDEFEHLLFPLAVIVLLTGMIPENAAVNVYTVGKTLFNYSSYFFLIYLVLLWIFAKGRKLI</sequence>